<keyword evidence="9" id="KW-1185">Reference proteome</keyword>
<comment type="similarity">
    <text evidence="2">Belongs to the NOP5/NOP56 family.</text>
</comment>
<feature type="domain" description="Nop" evidence="7">
    <location>
        <begin position="295"/>
        <end position="413"/>
    </location>
</feature>
<dbReference type="InterPro" id="IPR012974">
    <property type="entry name" value="NOP58/56_N"/>
</dbReference>
<evidence type="ECO:0000256" key="3">
    <source>
        <dbReference type="ARBA" id="ARBA00022517"/>
    </source>
</evidence>
<feature type="compositionally biased region" description="Basic residues" evidence="6">
    <location>
        <begin position="494"/>
        <end position="503"/>
    </location>
</feature>
<dbReference type="PANTHER" id="PTHR10894">
    <property type="entry name" value="NUCLEOLAR PROTEIN 5 NUCLEOLAR PROTEIN NOP5 NOP58"/>
    <property type="match status" value="1"/>
</dbReference>
<keyword evidence="3" id="KW-0690">Ribosome biogenesis</keyword>
<evidence type="ECO:0000256" key="4">
    <source>
        <dbReference type="ARBA" id="ARBA00023242"/>
    </source>
</evidence>
<organism evidence="8 9">
    <name type="scientific">Euplotes crassus</name>
    <dbReference type="NCBI Taxonomy" id="5936"/>
    <lineage>
        <taxon>Eukaryota</taxon>
        <taxon>Sar</taxon>
        <taxon>Alveolata</taxon>
        <taxon>Ciliophora</taxon>
        <taxon>Intramacronucleata</taxon>
        <taxon>Spirotrichea</taxon>
        <taxon>Hypotrichia</taxon>
        <taxon>Euplotida</taxon>
        <taxon>Euplotidae</taxon>
        <taxon>Moneuplotes</taxon>
    </lineage>
</organism>
<dbReference type="GO" id="GO:0042254">
    <property type="term" value="P:ribosome biogenesis"/>
    <property type="evidence" value="ECO:0007669"/>
    <property type="project" value="UniProtKB-KW"/>
</dbReference>
<accession>A0AAD1UA40</accession>
<dbReference type="Proteomes" id="UP001295684">
    <property type="component" value="Unassembled WGS sequence"/>
</dbReference>
<dbReference type="AlphaFoldDB" id="A0AAD1UA40"/>
<dbReference type="Gene3D" id="1.10.287.4070">
    <property type="match status" value="1"/>
</dbReference>
<dbReference type="PANTHER" id="PTHR10894:SF0">
    <property type="entry name" value="NUCLEOLAR PROTEIN 56"/>
    <property type="match status" value="1"/>
</dbReference>
<evidence type="ECO:0000256" key="2">
    <source>
        <dbReference type="ARBA" id="ARBA00009211"/>
    </source>
</evidence>
<dbReference type="Gene3D" id="1.10.246.90">
    <property type="entry name" value="Nop domain"/>
    <property type="match status" value="1"/>
</dbReference>
<dbReference type="FunFam" id="1.10.246.90:FF:000001">
    <property type="entry name" value="Nucleolar protein 56"/>
    <property type="match status" value="1"/>
</dbReference>
<feature type="compositionally biased region" description="Basic residues" evidence="6">
    <location>
        <begin position="459"/>
        <end position="478"/>
    </location>
</feature>
<reference evidence="8" key="1">
    <citation type="submission" date="2023-07" db="EMBL/GenBank/DDBJ databases">
        <authorList>
            <consortium name="AG Swart"/>
            <person name="Singh M."/>
            <person name="Singh A."/>
            <person name="Seah K."/>
            <person name="Emmerich C."/>
        </authorList>
    </citation>
    <scope>NUCLEOTIDE SEQUENCE</scope>
    <source>
        <strain evidence="8">DP1</strain>
    </source>
</reference>
<dbReference type="InterPro" id="IPR042239">
    <property type="entry name" value="Nop_C"/>
</dbReference>
<evidence type="ECO:0000256" key="6">
    <source>
        <dbReference type="SAM" id="MobiDB-lite"/>
    </source>
</evidence>
<dbReference type="InterPro" id="IPR002687">
    <property type="entry name" value="Nop_dom"/>
</dbReference>
<dbReference type="Pfam" id="PF08156">
    <property type="entry name" value="NOP5NT"/>
    <property type="match status" value="1"/>
</dbReference>
<gene>
    <name evidence="8" type="ORF">ECRASSUSDP1_LOCUS6537</name>
</gene>
<evidence type="ECO:0000313" key="9">
    <source>
        <dbReference type="Proteomes" id="UP001295684"/>
    </source>
</evidence>
<comment type="subcellular location">
    <subcellularLocation>
        <location evidence="1">Nucleus</location>
        <location evidence="1">Nucleolus</location>
    </subcellularLocation>
</comment>
<evidence type="ECO:0000259" key="7">
    <source>
        <dbReference type="PROSITE" id="PS51358"/>
    </source>
</evidence>
<feature type="region of interest" description="Disordered" evidence="6">
    <location>
        <begin position="442"/>
        <end position="510"/>
    </location>
</feature>
<proteinExistence type="inferred from homology"/>
<dbReference type="GO" id="GO:0030515">
    <property type="term" value="F:snoRNA binding"/>
    <property type="evidence" value="ECO:0007669"/>
    <property type="project" value="InterPro"/>
</dbReference>
<evidence type="ECO:0000313" key="8">
    <source>
        <dbReference type="EMBL" id="CAI2365187.1"/>
    </source>
</evidence>
<evidence type="ECO:0000256" key="1">
    <source>
        <dbReference type="ARBA" id="ARBA00004604"/>
    </source>
</evidence>
<name>A0AAD1UA40_EUPCR</name>
<sequence>MQLFLLYETAAGYALFEREEYDEIGGELEQVQAAIADYERFATLLKMKAYQPFKTAEEALKNIFAISKGEVTETLQEFLESYLPKVKSKKKQKFQLGIADKIIGPQISEKTGYTTSTNETIREIFRGIRTHFNRFSKKITESDIKQAQLGLAHAFSRNKVQHDVNRQDKPIIQVIALIEQMDKNINTFAMRLKEWFSWHFPELAKIVTDNSIYAQLVHLIENRENINEALLPKLEEITLDEEKAKEIIEANNASMGQDISENDTAQIKMFSSRIVEMANYRTSLGEYLHNRMLNVAPNLSALIGDNVGAKLISQAGSLVNLAKYPASTIQILGAEKALFRSLKSGGNTPKYGIIYNSSFISRAGIKNKGKISRYIANKLAIAARFDQFALIPNTKMGEALKEQVEERLRFFASGDKPKTNRDVMASVLEELKADGLYATAEETAKEEADQSEEEEAPKKKSKKDKKEKKSKKSKKRKHSEMEEQDVEAKETSEKKKKKKKSKKAKVDDEE</sequence>
<comment type="caution">
    <text evidence="8">The sequence shown here is derived from an EMBL/GenBank/DDBJ whole genome shotgun (WGS) entry which is preliminary data.</text>
</comment>
<dbReference type="GO" id="GO:0031428">
    <property type="term" value="C:box C/D methylation guide snoRNP complex"/>
    <property type="evidence" value="ECO:0007669"/>
    <property type="project" value="InterPro"/>
</dbReference>
<dbReference type="PROSITE" id="PS51358">
    <property type="entry name" value="NOP"/>
    <property type="match status" value="1"/>
</dbReference>
<protein>
    <recommendedName>
        <fullName evidence="5">Nucleolar protein 56</fullName>
    </recommendedName>
</protein>
<keyword evidence="4" id="KW-0539">Nucleus</keyword>
<dbReference type="InterPro" id="IPR012976">
    <property type="entry name" value="NOSIC"/>
</dbReference>
<dbReference type="GO" id="GO:0032040">
    <property type="term" value="C:small-subunit processome"/>
    <property type="evidence" value="ECO:0007669"/>
    <property type="project" value="InterPro"/>
</dbReference>
<dbReference type="SMART" id="SM00931">
    <property type="entry name" value="NOSIC"/>
    <property type="match status" value="1"/>
</dbReference>
<evidence type="ECO:0000256" key="5">
    <source>
        <dbReference type="ARBA" id="ARBA00040742"/>
    </source>
</evidence>
<dbReference type="Pfam" id="PF01798">
    <property type="entry name" value="Nop"/>
    <property type="match status" value="1"/>
</dbReference>
<dbReference type="InterPro" id="IPR045056">
    <property type="entry name" value="Nop56/Nop58"/>
</dbReference>
<dbReference type="InterPro" id="IPR036070">
    <property type="entry name" value="Nop_dom_sf"/>
</dbReference>
<dbReference type="EMBL" id="CAMPGE010006343">
    <property type="protein sequence ID" value="CAI2365187.1"/>
    <property type="molecule type" value="Genomic_DNA"/>
</dbReference>
<dbReference type="SUPFAM" id="SSF89124">
    <property type="entry name" value="Nop domain"/>
    <property type="match status" value="1"/>
</dbReference>